<protein>
    <submittedName>
        <fullName evidence="2">Uncharacterized protein</fullName>
    </submittedName>
</protein>
<keyword evidence="1" id="KW-0732">Signal</keyword>
<evidence type="ECO:0000256" key="1">
    <source>
        <dbReference type="SAM" id="SignalP"/>
    </source>
</evidence>
<dbReference type="EMBL" id="JARIHO010000007">
    <property type="protein sequence ID" value="KAJ7358516.1"/>
    <property type="molecule type" value="Genomic_DNA"/>
</dbReference>
<accession>A0AAD7AIG7</accession>
<comment type="caution">
    <text evidence="2">The sequence shown here is derived from an EMBL/GenBank/DDBJ whole genome shotgun (WGS) entry which is preliminary data.</text>
</comment>
<feature type="signal peptide" evidence="1">
    <location>
        <begin position="1"/>
        <end position="18"/>
    </location>
</feature>
<dbReference type="AlphaFoldDB" id="A0AAD7AIG7"/>
<evidence type="ECO:0000313" key="3">
    <source>
        <dbReference type="Proteomes" id="UP001218218"/>
    </source>
</evidence>
<dbReference type="Proteomes" id="UP001218218">
    <property type="component" value="Unassembled WGS sequence"/>
</dbReference>
<evidence type="ECO:0000313" key="2">
    <source>
        <dbReference type="EMBL" id="KAJ7358516.1"/>
    </source>
</evidence>
<keyword evidence="3" id="KW-1185">Reference proteome</keyword>
<feature type="chain" id="PRO_5042028802" evidence="1">
    <location>
        <begin position="19"/>
        <end position="97"/>
    </location>
</feature>
<reference evidence="2" key="1">
    <citation type="submission" date="2023-03" db="EMBL/GenBank/DDBJ databases">
        <title>Massive genome expansion in bonnet fungi (Mycena s.s.) driven by repeated elements and novel gene families across ecological guilds.</title>
        <authorList>
            <consortium name="Lawrence Berkeley National Laboratory"/>
            <person name="Harder C.B."/>
            <person name="Miyauchi S."/>
            <person name="Viragh M."/>
            <person name="Kuo A."/>
            <person name="Thoen E."/>
            <person name="Andreopoulos B."/>
            <person name="Lu D."/>
            <person name="Skrede I."/>
            <person name="Drula E."/>
            <person name="Henrissat B."/>
            <person name="Morin E."/>
            <person name="Kohler A."/>
            <person name="Barry K."/>
            <person name="LaButti K."/>
            <person name="Morin E."/>
            <person name="Salamov A."/>
            <person name="Lipzen A."/>
            <person name="Mereny Z."/>
            <person name="Hegedus B."/>
            <person name="Baldrian P."/>
            <person name="Stursova M."/>
            <person name="Weitz H."/>
            <person name="Taylor A."/>
            <person name="Grigoriev I.V."/>
            <person name="Nagy L.G."/>
            <person name="Martin F."/>
            <person name="Kauserud H."/>
        </authorList>
    </citation>
    <scope>NUCLEOTIDE SEQUENCE</scope>
    <source>
        <strain evidence="2">CBHHK002</strain>
    </source>
</reference>
<proteinExistence type="predicted"/>
<organism evidence="2 3">
    <name type="scientific">Mycena albidolilacea</name>
    <dbReference type="NCBI Taxonomy" id="1033008"/>
    <lineage>
        <taxon>Eukaryota</taxon>
        <taxon>Fungi</taxon>
        <taxon>Dikarya</taxon>
        <taxon>Basidiomycota</taxon>
        <taxon>Agaricomycotina</taxon>
        <taxon>Agaricomycetes</taxon>
        <taxon>Agaricomycetidae</taxon>
        <taxon>Agaricales</taxon>
        <taxon>Marasmiineae</taxon>
        <taxon>Mycenaceae</taxon>
        <taxon>Mycena</taxon>
    </lineage>
</organism>
<sequence>MPPALLLVFILFTAPPAPEDVDTPVLSNLLPNQTWDKLSVVSHRPIVLPWLPRSSSPRESLHSPLSTAPLLTQTWDKLSVVSHLPIVLPWLPRSPSP</sequence>
<name>A0AAD7AIG7_9AGAR</name>
<gene>
    <name evidence="2" type="ORF">DFH08DRAFT_953652</name>
</gene>